<dbReference type="InterPro" id="IPR036388">
    <property type="entry name" value="WH-like_DNA-bd_sf"/>
</dbReference>
<dbReference type="RefSeq" id="XP_007377082.1">
    <property type="nucleotide sequence ID" value="XM_007377020.1"/>
</dbReference>
<keyword evidence="4" id="KW-1185">Reference proteome</keyword>
<organism evidence="4">
    <name type="scientific">Spathaspora passalidarum (strain NRRL Y-27907 / 11-Y1)</name>
    <dbReference type="NCBI Taxonomy" id="619300"/>
    <lineage>
        <taxon>Eukaryota</taxon>
        <taxon>Fungi</taxon>
        <taxon>Dikarya</taxon>
        <taxon>Ascomycota</taxon>
        <taxon>Saccharomycotina</taxon>
        <taxon>Pichiomycetes</taxon>
        <taxon>Debaryomycetaceae</taxon>
        <taxon>Spathaspora</taxon>
    </lineage>
</organism>
<evidence type="ECO:0000259" key="2">
    <source>
        <dbReference type="Pfam" id="PF01399"/>
    </source>
</evidence>
<dbReference type="GO" id="GO:0003723">
    <property type="term" value="F:RNA binding"/>
    <property type="evidence" value="ECO:0007669"/>
    <property type="project" value="InterPro"/>
</dbReference>
<dbReference type="OrthoDB" id="10252687at2759"/>
<comment type="similarity">
    <text evidence="1">Belongs to the CSN12 family.</text>
</comment>
<dbReference type="InParanoid" id="G3AS90"/>
<gene>
    <name evidence="3" type="ORF">SPAPADRAFT_62945</name>
</gene>
<dbReference type="eggNOG" id="KOG2688">
    <property type="taxonomic scope" value="Eukaryota"/>
</dbReference>
<dbReference type="EMBL" id="GL996504">
    <property type="protein sequence ID" value="EGW31049.1"/>
    <property type="molecule type" value="Genomic_DNA"/>
</dbReference>
<dbReference type="Pfam" id="PF01399">
    <property type="entry name" value="PCI"/>
    <property type="match status" value="1"/>
</dbReference>
<dbReference type="STRING" id="619300.G3AS90"/>
<dbReference type="Proteomes" id="UP000000709">
    <property type="component" value="Unassembled WGS sequence"/>
</dbReference>
<evidence type="ECO:0000313" key="3">
    <source>
        <dbReference type="EMBL" id="EGW31049.1"/>
    </source>
</evidence>
<dbReference type="HOGENOM" id="CLU_031567_2_1_1"/>
<reference evidence="3 4" key="1">
    <citation type="journal article" date="2011" name="Proc. Natl. Acad. Sci. U.S.A.">
        <title>Comparative genomics of xylose-fermenting fungi for enhanced biofuel production.</title>
        <authorList>
            <person name="Wohlbach D.J."/>
            <person name="Kuo A."/>
            <person name="Sato T.K."/>
            <person name="Potts K.M."/>
            <person name="Salamov A.A."/>
            <person name="LaButti K.M."/>
            <person name="Sun H."/>
            <person name="Clum A."/>
            <person name="Pangilinan J.L."/>
            <person name="Lindquist E.A."/>
            <person name="Lucas S."/>
            <person name="Lapidus A."/>
            <person name="Jin M."/>
            <person name="Gunawan C."/>
            <person name="Balan V."/>
            <person name="Dale B.E."/>
            <person name="Jeffries T.W."/>
            <person name="Zinkel R."/>
            <person name="Barry K.W."/>
            <person name="Grigoriev I.V."/>
            <person name="Gasch A.P."/>
        </authorList>
    </citation>
    <scope>NUCLEOTIDE SEQUENCE [LARGE SCALE GENOMIC DNA]</scope>
    <source>
        <strain evidence="4">NRRL Y-27907 / 11-Y1</strain>
    </source>
</reference>
<dbReference type="Gene3D" id="1.10.10.10">
    <property type="entry name" value="Winged helix-like DNA-binding domain superfamily/Winged helix DNA-binding domain"/>
    <property type="match status" value="1"/>
</dbReference>
<dbReference type="FunCoup" id="G3AS90">
    <property type="interactions" value="913"/>
</dbReference>
<feature type="domain" description="PCI" evidence="2">
    <location>
        <begin position="377"/>
        <end position="437"/>
    </location>
</feature>
<accession>G3AS90</accession>
<evidence type="ECO:0000313" key="4">
    <source>
        <dbReference type="Proteomes" id="UP000000709"/>
    </source>
</evidence>
<dbReference type="SMART" id="SM00753">
    <property type="entry name" value="PAM"/>
    <property type="match status" value="1"/>
</dbReference>
<dbReference type="AlphaFoldDB" id="G3AS90"/>
<sequence>MSEILLNYIKHVNLYIETRDSKKLLGCFTINPGKEEGELRASFPPPNDFDLYSIPEKFRPVVVNHLKVIAAIYKDNSLAAAFEYSNELVLSLIRASESAEFLWIQPVLLDCFKELVLVYTVKERQDPDDIESIQMQDMDDGGEFGSGKKVSCLEKLAITFNKGFKLSLNDKNPDLAKSRRNDIYFFMANLIKIYFKLGKFELAKSVQKAVKGTRYPLPEMKKCKSQKKYCVVYLYYSALMALDDGDYVTSESDLDLALLLIQDYQDYSKSKQVQQIMMLLLPLKLYNRGKLPKKTFWLKHPALRVMYRDNIFRAILTGDLRKFDHAMKNFRIVLLKNRLYVLVELLRQYCQLALIRKTVAMIKEIKNDHIISLSAFQLAFEYSQYHEDNFNIKFDFAKDHTYNTTIAEIECILANLIANGKIKGYISHAQRCIVLSKSNPFPKIAT</sequence>
<dbReference type="InterPro" id="IPR000717">
    <property type="entry name" value="PCI_dom"/>
</dbReference>
<protein>
    <recommendedName>
        <fullName evidence="2">PCI domain-containing protein</fullName>
    </recommendedName>
</protein>
<evidence type="ECO:0000256" key="1">
    <source>
        <dbReference type="ARBA" id="ARBA00025771"/>
    </source>
</evidence>
<dbReference type="PANTHER" id="PTHR12732">
    <property type="entry name" value="UNCHARACTERIZED PROTEASOME COMPONENT REGION PCI-CONTAINING"/>
    <property type="match status" value="1"/>
</dbReference>
<dbReference type="GeneID" id="18874533"/>
<proteinExistence type="inferred from homology"/>
<dbReference type="OMA" id="ESQTNWI"/>
<dbReference type="KEGG" id="spaa:SPAPADRAFT_62945"/>
<dbReference type="PANTHER" id="PTHR12732:SF0">
    <property type="entry name" value="PCI DOMAIN-CONTAINING PROTEIN 2"/>
    <property type="match status" value="1"/>
</dbReference>
<dbReference type="InterPro" id="IPR045114">
    <property type="entry name" value="Csn12-like"/>
</dbReference>
<name>G3AS90_SPAPN</name>
<dbReference type="GO" id="GO:0003690">
    <property type="term" value="F:double-stranded DNA binding"/>
    <property type="evidence" value="ECO:0007669"/>
    <property type="project" value="InterPro"/>
</dbReference>